<comment type="caution">
    <text evidence="1">The sequence shown here is derived from an EMBL/GenBank/DDBJ whole genome shotgun (WGS) entry which is preliminary data.</text>
</comment>
<keyword evidence="2" id="KW-1185">Reference proteome</keyword>
<evidence type="ECO:0000313" key="2">
    <source>
        <dbReference type="Proteomes" id="UP000601223"/>
    </source>
</evidence>
<name>A0A8J3JRH4_9ACTN</name>
<dbReference type="EMBL" id="BONF01000030">
    <property type="protein sequence ID" value="GIF83583.1"/>
    <property type="molecule type" value="Genomic_DNA"/>
</dbReference>
<gene>
    <name evidence="1" type="ORF">Cba03nite_49320</name>
</gene>
<dbReference type="AlphaFoldDB" id="A0A8J3JRH4"/>
<proteinExistence type="predicted"/>
<reference evidence="1 2" key="1">
    <citation type="submission" date="2021-01" db="EMBL/GenBank/DDBJ databases">
        <title>Whole genome shotgun sequence of Catellatospora bangladeshensis NBRC 107357.</title>
        <authorList>
            <person name="Komaki H."/>
            <person name="Tamura T."/>
        </authorList>
    </citation>
    <scope>NUCLEOTIDE SEQUENCE [LARGE SCALE GENOMIC DNA]</scope>
    <source>
        <strain evidence="1 2">NBRC 107357</strain>
    </source>
</reference>
<sequence>MRRDQFLPAQQAHVVRAERNYLAFLPPPLPPEIVLDSSLLTRLSAAVRWHRAPTPARIALVKP</sequence>
<organism evidence="1 2">
    <name type="scientific">Catellatospora bangladeshensis</name>
    <dbReference type="NCBI Taxonomy" id="310355"/>
    <lineage>
        <taxon>Bacteria</taxon>
        <taxon>Bacillati</taxon>
        <taxon>Actinomycetota</taxon>
        <taxon>Actinomycetes</taxon>
        <taxon>Micromonosporales</taxon>
        <taxon>Micromonosporaceae</taxon>
        <taxon>Catellatospora</taxon>
    </lineage>
</organism>
<dbReference type="Proteomes" id="UP000601223">
    <property type="component" value="Unassembled WGS sequence"/>
</dbReference>
<evidence type="ECO:0000313" key="1">
    <source>
        <dbReference type="EMBL" id="GIF83583.1"/>
    </source>
</evidence>
<protein>
    <submittedName>
        <fullName evidence="1">Uncharacterized protein</fullName>
    </submittedName>
</protein>
<dbReference type="RefSeq" id="WP_203750652.1">
    <property type="nucleotide sequence ID" value="NZ_BONF01000030.1"/>
</dbReference>
<accession>A0A8J3JRH4</accession>